<name>A0ABQ2FBP8_9MICO</name>
<evidence type="ECO:0000313" key="3">
    <source>
        <dbReference type="Proteomes" id="UP000662111"/>
    </source>
</evidence>
<organism evidence="2 3">
    <name type="scientific">Ornithinimicrobium pekingense</name>
    <dbReference type="NCBI Taxonomy" id="384677"/>
    <lineage>
        <taxon>Bacteria</taxon>
        <taxon>Bacillati</taxon>
        <taxon>Actinomycetota</taxon>
        <taxon>Actinomycetes</taxon>
        <taxon>Micrococcales</taxon>
        <taxon>Ornithinimicrobiaceae</taxon>
        <taxon>Ornithinimicrobium</taxon>
    </lineage>
</organism>
<protein>
    <submittedName>
        <fullName evidence="2">Uncharacterized protein</fullName>
    </submittedName>
</protein>
<proteinExistence type="predicted"/>
<comment type="caution">
    <text evidence="2">The sequence shown here is derived from an EMBL/GenBank/DDBJ whole genome shotgun (WGS) entry which is preliminary data.</text>
</comment>
<feature type="region of interest" description="Disordered" evidence="1">
    <location>
        <begin position="180"/>
        <end position="213"/>
    </location>
</feature>
<gene>
    <name evidence="2" type="ORF">GCM10011509_31070</name>
</gene>
<keyword evidence="3" id="KW-1185">Reference proteome</keyword>
<dbReference type="EMBL" id="BMLB01000007">
    <property type="protein sequence ID" value="GGK80353.1"/>
    <property type="molecule type" value="Genomic_DNA"/>
</dbReference>
<evidence type="ECO:0000256" key="1">
    <source>
        <dbReference type="SAM" id="MobiDB-lite"/>
    </source>
</evidence>
<evidence type="ECO:0000313" key="2">
    <source>
        <dbReference type="EMBL" id="GGK80353.1"/>
    </source>
</evidence>
<dbReference type="RefSeq" id="WP_022922361.1">
    <property type="nucleotide sequence ID" value="NZ_BMLB01000007.1"/>
</dbReference>
<accession>A0ABQ2FBP8</accession>
<dbReference type="Proteomes" id="UP000662111">
    <property type="component" value="Unassembled WGS sequence"/>
</dbReference>
<sequence>MTSGRPPVAFLLFFAVLLLGLLAFLGTTAFQALSGDGREAPRSFVEQLEALPVVQEVETETGRVAGSGGARSLKSWVTLSPALTDDPDGAAAQLTGVTWGYDRSHWSVAGLGSTAEVSYRAPMDQAPVLWWARSVAELAQGDPQAALHCRITDAALHCEVEAGDPQRAREALAGVDASGLQPWLDDASPDEGERTGFSLTVGGHTLSDPASVR</sequence>
<reference evidence="3" key="1">
    <citation type="journal article" date="2019" name="Int. J. Syst. Evol. Microbiol.">
        <title>The Global Catalogue of Microorganisms (GCM) 10K type strain sequencing project: providing services to taxonomists for standard genome sequencing and annotation.</title>
        <authorList>
            <consortium name="The Broad Institute Genomics Platform"/>
            <consortium name="The Broad Institute Genome Sequencing Center for Infectious Disease"/>
            <person name="Wu L."/>
            <person name="Ma J."/>
        </authorList>
    </citation>
    <scope>NUCLEOTIDE SEQUENCE [LARGE SCALE GENOMIC DNA]</scope>
    <source>
        <strain evidence="3">CGMCC 1.5362</strain>
    </source>
</reference>